<accession>A0A4S2LKQ6</accession>
<dbReference type="GO" id="GO:0005737">
    <property type="term" value="C:cytoplasm"/>
    <property type="evidence" value="ECO:0007669"/>
    <property type="project" value="TreeGrafter"/>
</dbReference>
<name>A0A4S2LKQ6_OPIFE</name>
<dbReference type="EMBL" id="SJOL01006866">
    <property type="protein sequence ID" value="TGZ64160.1"/>
    <property type="molecule type" value="Genomic_DNA"/>
</dbReference>
<evidence type="ECO:0000256" key="1">
    <source>
        <dbReference type="RuleBase" id="RU363019"/>
    </source>
</evidence>
<dbReference type="GO" id="GO:0003755">
    <property type="term" value="F:peptidyl-prolyl cis-trans isomerase activity"/>
    <property type="evidence" value="ECO:0007669"/>
    <property type="project" value="UniProtKB-UniRule"/>
</dbReference>
<evidence type="ECO:0000259" key="2">
    <source>
        <dbReference type="PROSITE" id="PS50072"/>
    </source>
</evidence>
<evidence type="ECO:0000313" key="3">
    <source>
        <dbReference type="EMBL" id="TGZ64160.1"/>
    </source>
</evidence>
<keyword evidence="1" id="KW-0697">Rotamase</keyword>
<dbReference type="STRING" id="147828.A0A4S2LKQ6"/>
<dbReference type="SUPFAM" id="SSF50891">
    <property type="entry name" value="Cyclophilin-like"/>
    <property type="match status" value="1"/>
</dbReference>
<sequence>MKVEIYGLIKKEPFQKALYCAQDLYEAHPKIFQKPEIHGLLEFDWIAYLSVKKRELGGRYWKYTSPVLVILNNEVLGSDEDFRKWAEENYSCYDYRPVALYSTLGTEAYVNTLYERNRILVSILITIGGERCGPLLLELYSDILPKTCENFRALCTGENGLVPKNEVESYKMHYKGTLFFRLVKNGWIQGGDVLHSRGNDGCSIYGRTFEDENFAIKHDRRGILSMANAGRHTNDSQFFITLAPTPWMDNLYVAFGRVIEGSLTLDLMEEVPTQNERPMKDICISEIQIMDPKDLSTKLC</sequence>
<comment type="catalytic activity">
    <reaction evidence="1">
        <text>[protein]-peptidylproline (omega=180) = [protein]-peptidylproline (omega=0)</text>
        <dbReference type="Rhea" id="RHEA:16237"/>
        <dbReference type="Rhea" id="RHEA-COMP:10747"/>
        <dbReference type="Rhea" id="RHEA-COMP:10748"/>
        <dbReference type="ChEBI" id="CHEBI:83833"/>
        <dbReference type="ChEBI" id="CHEBI:83834"/>
        <dbReference type="EC" id="5.2.1.8"/>
    </reaction>
</comment>
<reference evidence="3 4" key="1">
    <citation type="journal article" date="2019" name="BMC Genomics">
        <title>New insights from Opisthorchis felineus genome: update on genomics of the epidemiologically important liver flukes.</title>
        <authorList>
            <person name="Ershov N.I."/>
            <person name="Mordvinov V.A."/>
            <person name="Prokhortchouk E.B."/>
            <person name="Pakharukova M.Y."/>
            <person name="Gunbin K.V."/>
            <person name="Ustyantsev K."/>
            <person name="Genaev M.A."/>
            <person name="Blinov A.G."/>
            <person name="Mazur A."/>
            <person name="Boulygina E."/>
            <person name="Tsygankova S."/>
            <person name="Khrameeva E."/>
            <person name="Chekanov N."/>
            <person name="Fan G."/>
            <person name="Xiao A."/>
            <person name="Zhang H."/>
            <person name="Xu X."/>
            <person name="Yang H."/>
            <person name="Solovyev V."/>
            <person name="Lee S.M."/>
            <person name="Liu X."/>
            <person name="Afonnikov D.A."/>
            <person name="Skryabin K.G."/>
        </authorList>
    </citation>
    <scope>NUCLEOTIDE SEQUENCE [LARGE SCALE GENOMIC DNA]</scope>
    <source>
        <strain evidence="3">AK-0245</strain>
        <tissue evidence="3">Whole organism</tissue>
    </source>
</reference>
<protein>
    <recommendedName>
        <fullName evidence="1">Peptidyl-prolyl cis-trans isomerase</fullName>
        <shortName evidence="1">PPIase</shortName>
        <ecNumber evidence="1">5.2.1.8</ecNumber>
    </recommendedName>
</protein>
<proteinExistence type="inferred from homology"/>
<organism evidence="3 4">
    <name type="scientific">Opisthorchis felineus</name>
    <dbReference type="NCBI Taxonomy" id="147828"/>
    <lineage>
        <taxon>Eukaryota</taxon>
        <taxon>Metazoa</taxon>
        <taxon>Spiralia</taxon>
        <taxon>Lophotrochozoa</taxon>
        <taxon>Platyhelminthes</taxon>
        <taxon>Trematoda</taxon>
        <taxon>Digenea</taxon>
        <taxon>Opisthorchiida</taxon>
        <taxon>Opisthorchiata</taxon>
        <taxon>Opisthorchiidae</taxon>
        <taxon>Opisthorchis</taxon>
    </lineage>
</organism>
<dbReference type="Gene3D" id="2.40.100.10">
    <property type="entry name" value="Cyclophilin-like"/>
    <property type="match status" value="1"/>
</dbReference>
<dbReference type="PANTHER" id="PTHR11071">
    <property type="entry name" value="PEPTIDYL-PROLYL CIS-TRANS ISOMERASE"/>
    <property type="match status" value="1"/>
</dbReference>
<evidence type="ECO:0000313" key="4">
    <source>
        <dbReference type="Proteomes" id="UP000308267"/>
    </source>
</evidence>
<keyword evidence="4" id="KW-1185">Reference proteome</keyword>
<comment type="similarity">
    <text evidence="1">Belongs to the cyclophilin-type PPIase family.</text>
</comment>
<dbReference type="AlphaFoldDB" id="A0A4S2LKQ6"/>
<dbReference type="PRINTS" id="PR00153">
    <property type="entry name" value="CSAPPISMRASE"/>
</dbReference>
<keyword evidence="1" id="KW-0413">Isomerase</keyword>
<dbReference type="InterPro" id="IPR002130">
    <property type="entry name" value="Cyclophilin-type_PPIase_dom"/>
</dbReference>
<comment type="caution">
    <text evidence="3">The sequence shown here is derived from an EMBL/GenBank/DDBJ whole genome shotgun (WGS) entry which is preliminary data.</text>
</comment>
<gene>
    <name evidence="3" type="ORF">CRM22_006511</name>
</gene>
<feature type="domain" description="PPIase cyclophilin-type" evidence="2">
    <location>
        <begin position="122"/>
        <end position="289"/>
    </location>
</feature>
<dbReference type="Pfam" id="PF00160">
    <property type="entry name" value="Pro_isomerase"/>
    <property type="match status" value="1"/>
</dbReference>
<dbReference type="OrthoDB" id="408413at2759"/>
<dbReference type="Proteomes" id="UP000308267">
    <property type="component" value="Unassembled WGS sequence"/>
</dbReference>
<dbReference type="PANTHER" id="PTHR11071:SF561">
    <property type="entry name" value="PEPTIDYL-PROLYL CIS-TRANS ISOMERASE D-RELATED"/>
    <property type="match status" value="1"/>
</dbReference>
<dbReference type="FunFam" id="2.40.100.10:FF:000048">
    <property type="entry name" value="Peptidyl-prolyl cis-trans isomerase"/>
    <property type="match status" value="1"/>
</dbReference>
<dbReference type="PROSITE" id="PS50072">
    <property type="entry name" value="CSA_PPIASE_2"/>
    <property type="match status" value="1"/>
</dbReference>
<comment type="function">
    <text evidence="1">PPIases accelerate the folding of proteins. It catalyzes the cis-trans isomerization of proline imidic peptide bonds in oligopeptides.</text>
</comment>
<dbReference type="InterPro" id="IPR029000">
    <property type="entry name" value="Cyclophilin-like_dom_sf"/>
</dbReference>
<dbReference type="EC" id="5.2.1.8" evidence="1"/>